<accession>A0A066VR67</accession>
<dbReference type="RefSeq" id="XP_013242688.1">
    <property type="nucleotide sequence ID" value="XM_013387234.1"/>
</dbReference>
<protein>
    <submittedName>
        <fullName evidence="1">Uncharacterized protein</fullName>
    </submittedName>
</protein>
<name>A0A066VR67_TILAU</name>
<proteinExistence type="predicted"/>
<organism evidence="1 2">
    <name type="scientific">Tilletiaria anomala (strain ATCC 24038 / CBS 436.72 / UBC 951)</name>
    <dbReference type="NCBI Taxonomy" id="1037660"/>
    <lineage>
        <taxon>Eukaryota</taxon>
        <taxon>Fungi</taxon>
        <taxon>Dikarya</taxon>
        <taxon>Basidiomycota</taxon>
        <taxon>Ustilaginomycotina</taxon>
        <taxon>Exobasidiomycetes</taxon>
        <taxon>Georgefischeriales</taxon>
        <taxon>Tilletiariaceae</taxon>
        <taxon>Tilletiaria</taxon>
    </lineage>
</organism>
<evidence type="ECO:0000313" key="2">
    <source>
        <dbReference type="Proteomes" id="UP000027361"/>
    </source>
</evidence>
<dbReference type="Proteomes" id="UP000027361">
    <property type="component" value="Unassembled WGS sequence"/>
</dbReference>
<keyword evidence="2" id="KW-1185">Reference proteome</keyword>
<reference evidence="1 2" key="1">
    <citation type="submission" date="2014-05" db="EMBL/GenBank/DDBJ databases">
        <title>Draft genome sequence of a rare smut relative, Tilletiaria anomala UBC 951.</title>
        <authorList>
            <consortium name="DOE Joint Genome Institute"/>
            <person name="Toome M."/>
            <person name="Kuo A."/>
            <person name="Henrissat B."/>
            <person name="Lipzen A."/>
            <person name="Tritt A."/>
            <person name="Yoshinaga Y."/>
            <person name="Zane M."/>
            <person name="Barry K."/>
            <person name="Grigoriev I.V."/>
            <person name="Spatafora J.W."/>
            <person name="Aimea M.C."/>
        </authorList>
    </citation>
    <scope>NUCLEOTIDE SEQUENCE [LARGE SCALE GENOMIC DNA]</scope>
    <source>
        <strain evidence="1 2">UBC 951</strain>
    </source>
</reference>
<dbReference type="AlphaFoldDB" id="A0A066VR67"/>
<dbReference type="EMBL" id="JMSN01000053">
    <property type="protein sequence ID" value="KDN44237.1"/>
    <property type="molecule type" value="Genomic_DNA"/>
</dbReference>
<dbReference type="GeneID" id="25264607"/>
<comment type="caution">
    <text evidence="1">The sequence shown here is derived from an EMBL/GenBank/DDBJ whole genome shotgun (WGS) entry which is preliminary data.</text>
</comment>
<sequence length="186" mass="21263">MRPRIFEDRLPYECLLLDTHLVGSNFMVSTPRSPFFIYLDGCSVHEPAAERWEYFRRLPSYFPPFWRANNITSLKSFMGIPNDGHRQLLYFSRCICGIPCRALMTPHRGAFLLEQARRGFTRDGSNAFIGVTDGPKVTNTLQPISTFPLLKCSQPKSPLQYFVWFVSELSAGATRGNTKLVSVLYI</sequence>
<gene>
    <name evidence="1" type="ORF">K437DRAFT_257104</name>
</gene>
<dbReference type="HOGENOM" id="CLU_1455360_0_0_1"/>
<dbReference type="InParanoid" id="A0A066VR67"/>
<evidence type="ECO:0000313" key="1">
    <source>
        <dbReference type="EMBL" id="KDN44237.1"/>
    </source>
</evidence>